<dbReference type="GO" id="GO:0016788">
    <property type="term" value="F:hydrolase activity, acting on ester bonds"/>
    <property type="evidence" value="ECO:0007669"/>
    <property type="project" value="InterPro"/>
</dbReference>
<dbReference type="PANTHER" id="PTHR46124:SF2">
    <property type="entry name" value="D-AMINOACYL-TRNA DEACYLASE"/>
    <property type="match status" value="1"/>
</dbReference>
<feature type="binding site" evidence="4">
    <location>
        <position position="94"/>
    </location>
    <ligand>
        <name>a divalent metal cation</name>
        <dbReference type="ChEBI" id="CHEBI:60240"/>
        <label>1</label>
    </ligand>
</feature>
<comment type="similarity">
    <text evidence="1">Belongs to the metallo-dependent hydrolases superfamily. TatD-type hydrolase family.</text>
</comment>
<sequence>MATFYDTHAHLADGAFASDLEAVLNRARSAGVSRIVVIATDFDDSRRCIELAEKHAELYATVGWHPNEALRAPADLRPQLRDWARHPKVVGLGETGMDAFRLPVDPARREPVLQVQERLFRQHLEVAAETGLACVIHQRAVFERTLAVYSEYAPHVRAVFHCFAESPAHLQKVLATGALVSFTGLVTFRNGQAIRETVAATPVTVFMLETDSPYLAPEPYRGRRCEPAHVVETAKTIAAVKGITLEQLARETCQVAERFFPRMAPAA</sequence>
<evidence type="ECO:0000313" key="5">
    <source>
        <dbReference type="EMBL" id="NGO39975.1"/>
    </source>
</evidence>
<evidence type="ECO:0000313" key="6">
    <source>
        <dbReference type="Proteomes" id="UP000477311"/>
    </source>
</evidence>
<proteinExistence type="inferred from homology"/>
<dbReference type="Proteomes" id="UP000477311">
    <property type="component" value="Unassembled WGS sequence"/>
</dbReference>
<dbReference type="PANTHER" id="PTHR46124">
    <property type="entry name" value="D-AMINOACYL-TRNA DEACYLASE"/>
    <property type="match status" value="1"/>
</dbReference>
<dbReference type="InterPro" id="IPR015991">
    <property type="entry name" value="TatD/YcfH-like"/>
</dbReference>
<dbReference type="FunFam" id="3.20.20.140:FF:000005">
    <property type="entry name" value="TatD family hydrolase"/>
    <property type="match status" value="1"/>
</dbReference>
<evidence type="ECO:0000256" key="3">
    <source>
        <dbReference type="ARBA" id="ARBA00022801"/>
    </source>
</evidence>
<protein>
    <submittedName>
        <fullName evidence="5">TatD family hydrolase</fullName>
    </submittedName>
</protein>
<name>A0A6M1RTI8_9BACT</name>
<feature type="binding site" evidence="4">
    <location>
        <position position="137"/>
    </location>
    <ligand>
        <name>a divalent metal cation</name>
        <dbReference type="ChEBI" id="CHEBI:60240"/>
        <label>2</label>
    </ligand>
</feature>
<comment type="caution">
    <text evidence="5">The sequence shown here is derived from an EMBL/GenBank/DDBJ whole genome shotgun (WGS) entry which is preliminary data.</text>
</comment>
<dbReference type="AlphaFoldDB" id="A0A6M1RTI8"/>
<dbReference type="GO" id="GO:0004536">
    <property type="term" value="F:DNA nuclease activity"/>
    <property type="evidence" value="ECO:0007669"/>
    <property type="project" value="InterPro"/>
</dbReference>
<dbReference type="NCBIfam" id="TIGR00010">
    <property type="entry name" value="YchF/TatD family DNA exonuclease"/>
    <property type="match status" value="1"/>
</dbReference>
<dbReference type="SUPFAM" id="SSF51556">
    <property type="entry name" value="Metallo-dependent hydrolases"/>
    <property type="match status" value="1"/>
</dbReference>
<feature type="binding site" evidence="4">
    <location>
        <position position="10"/>
    </location>
    <ligand>
        <name>a divalent metal cation</name>
        <dbReference type="ChEBI" id="CHEBI:60240"/>
        <label>1</label>
    </ligand>
</feature>
<dbReference type="InterPro" id="IPR001130">
    <property type="entry name" value="TatD-like"/>
</dbReference>
<keyword evidence="6" id="KW-1185">Reference proteome</keyword>
<organism evidence="5 6">
    <name type="scientific">Limisphaera ngatamarikiensis</name>
    <dbReference type="NCBI Taxonomy" id="1324935"/>
    <lineage>
        <taxon>Bacteria</taxon>
        <taxon>Pseudomonadati</taxon>
        <taxon>Verrucomicrobiota</taxon>
        <taxon>Verrucomicrobiia</taxon>
        <taxon>Limisphaerales</taxon>
        <taxon>Limisphaeraceae</taxon>
        <taxon>Limisphaera</taxon>
    </lineage>
</organism>
<gene>
    <name evidence="5" type="ORF">G4L39_11320</name>
</gene>
<accession>A0A6M1RTI8</accession>
<dbReference type="Pfam" id="PF01026">
    <property type="entry name" value="TatD_DNase"/>
    <property type="match status" value="1"/>
</dbReference>
<dbReference type="RefSeq" id="WP_165108287.1">
    <property type="nucleotide sequence ID" value="NZ_JAAKYA010000077.1"/>
</dbReference>
<feature type="binding site" evidence="4">
    <location>
        <position position="211"/>
    </location>
    <ligand>
        <name>a divalent metal cation</name>
        <dbReference type="ChEBI" id="CHEBI:60240"/>
        <label>1</label>
    </ligand>
</feature>
<dbReference type="GO" id="GO:0005829">
    <property type="term" value="C:cytosol"/>
    <property type="evidence" value="ECO:0007669"/>
    <property type="project" value="TreeGrafter"/>
</dbReference>
<evidence type="ECO:0000256" key="2">
    <source>
        <dbReference type="ARBA" id="ARBA00022723"/>
    </source>
</evidence>
<dbReference type="PIRSF" id="PIRSF005902">
    <property type="entry name" value="DNase_TatD"/>
    <property type="match status" value="1"/>
</dbReference>
<keyword evidence="3 5" id="KW-0378">Hydrolase</keyword>
<keyword evidence="2 4" id="KW-0479">Metal-binding</keyword>
<feature type="binding site" evidence="4">
    <location>
        <position position="8"/>
    </location>
    <ligand>
        <name>a divalent metal cation</name>
        <dbReference type="ChEBI" id="CHEBI:60240"/>
        <label>1</label>
    </ligand>
</feature>
<dbReference type="CDD" id="cd01310">
    <property type="entry name" value="TatD_DNAse"/>
    <property type="match status" value="1"/>
</dbReference>
<dbReference type="GO" id="GO:0046872">
    <property type="term" value="F:metal ion binding"/>
    <property type="evidence" value="ECO:0007669"/>
    <property type="project" value="UniProtKB-KW"/>
</dbReference>
<reference evidence="5 6" key="1">
    <citation type="submission" date="2020-02" db="EMBL/GenBank/DDBJ databases">
        <title>Draft genome sequence of Limisphaera ngatamarikiensis NGM72.4T, a thermophilic Verrucomicrobia grouped in subdivision 3.</title>
        <authorList>
            <person name="Carere C.R."/>
            <person name="Steen J."/>
            <person name="Hugenholtz P."/>
            <person name="Stott M.B."/>
        </authorList>
    </citation>
    <scope>NUCLEOTIDE SEQUENCE [LARGE SCALE GENOMIC DNA]</scope>
    <source>
        <strain evidence="5 6">NGM72.4</strain>
    </source>
</reference>
<feature type="binding site" evidence="4">
    <location>
        <position position="161"/>
    </location>
    <ligand>
        <name>a divalent metal cation</name>
        <dbReference type="ChEBI" id="CHEBI:60240"/>
        <label>2</label>
    </ligand>
</feature>
<dbReference type="Gene3D" id="3.20.20.140">
    <property type="entry name" value="Metal-dependent hydrolases"/>
    <property type="match status" value="1"/>
</dbReference>
<dbReference type="InterPro" id="IPR032466">
    <property type="entry name" value="Metal_Hydrolase"/>
</dbReference>
<evidence type="ECO:0000256" key="4">
    <source>
        <dbReference type="PIRSR" id="PIRSR005902-1"/>
    </source>
</evidence>
<evidence type="ECO:0000256" key="1">
    <source>
        <dbReference type="ARBA" id="ARBA00009275"/>
    </source>
</evidence>
<dbReference type="EMBL" id="JAAKYA010000077">
    <property type="protein sequence ID" value="NGO39975.1"/>
    <property type="molecule type" value="Genomic_DNA"/>
</dbReference>